<feature type="region of interest" description="Disordered" evidence="1">
    <location>
        <begin position="1158"/>
        <end position="1188"/>
    </location>
</feature>
<dbReference type="InterPro" id="IPR021714">
    <property type="entry name" value="URB1_N"/>
</dbReference>
<dbReference type="Pfam" id="PF11707">
    <property type="entry name" value="Npa1"/>
    <property type="match status" value="1"/>
</dbReference>
<feature type="region of interest" description="Disordered" evidence="1">
    <location>
        <begin position="808"/>
        <end position="875"/>
    </location>
</feature>
<dbReference type="InterPro" id="IPR016024">
    <property type="entry name" value="ARM-type_fold"/>
</dbReference>
<evidence type="ECO:0000313" key="5">
    <source>
        <dbReference type="EMBL" id="KIW60152.1"/>
    </source>
</evidence>
<dbReference type="Pfam" id="PF26140">
    <property type="entry name" value="HEAT_URB1"/>
    <property type="match status" value="1"/>
</dbReference>
<dbReference type="InterPro" id="IPR059018">
    <property type="entry name" value="HEAT_URB1"/>
</dbReference>
<feature type="domain" description="URB1 C-terminal" evidence="3">
    <location>
        <begin position="888"/>
        <end position="1100"/>
    </location>
</feature>
<evidence type="ECO:0000313" key="6">
    <source>
        <dbReference type="Proteomes" id="UP000054342"/>
    </source>
</evidence>
<evidence type="ECO:0000259" key="3">
    <source>
        <dbReference type="Pfam" id="PF16201"/>
    </source>
</evidence>
<dbReference type="GO" id="GO:0000466">
    <property type="term" value="P:maturation of 5.8S rRNA from tricistronic rRNA transcript (SSU-rRNA, 5.8S rRNA, LSU-rRNA)"/>
    <property type="evidence" value="ECO:0007669"/>
    <property type="project" value="TreeGrafter"/>
</dbReference>
<dbReference type="PANTHER" id="PTHR13500">
    <property type="entry name" value="NUCLEOLAR PRERIBOSOMAL-ASSOCIATED PROTEIN 1"/>
    <property type="match status" value="1"/>
</dbReference>
<dbReference type="EMBL" id="KN847317">
    <property type="protein sequence ID" value="KIW60152.1"/>
    <property type="molecule type" value="Genomic_DNA"/>
</dbReference>
<dbReference type="Pfam" id="PF16201">
    <property type="entry name" value="NopRA1"/>
    <property type="match status" value="1"/>
</dbReference>
<accession>A0A0D2DCX7</accession>
<dbReference type="InterPro" id="IPR039844">
    <property type="entry name" value="URB1"/>
</dbReference>
<name>A0A0D2DCX7_9EURO</name>
<feature type="compositionally biased region" description="Polar residues" evidence="1">
    <location>
        <begin position="831"/>
        <end position="847"/>
    </location>
</feature>
<proteinExistence type="predicted"/>
<evidence type="ECO:0000259" key="2">
    <source>
        <dbReference type="Pfam" id="PF11707"/>
    </source>
</evidence>
<keyword evidence="6" id="KW-1185">Reference proteome</keyword>
<evidence type="ECO:0000259" key="4">
    <source>
        <dbReference type="Pfam" id="PF26140"/>
    </source>
</evidence>
<feature type="domain" description="URB1 central HEAT repeat" evidence="4">
    <location>
        <begin position="623"/>
        <end position="809"/>
    </location>
</feature>
<dbReference type="HOGENOM" id="CLU_009575_0_0_1"/>
<dbReference type="GeneID" id="25322299"/>
<reference evidence="5 6" key="1">
    <citation type="submission" date="2015-01" db="EMBL/GenBank/DDBJ databases">
        <title>The Genome Sequence of Exophiala xenobiotica CBS118157.</title>
        <authorList>
            <consortium name="The Broad Institute Genomics Platform"/>
            <person name="Cuomo C."/>
            <person name="de Hoog S."/>
            <person name="Gorbushina A."/>
            <person name="Stielow B."/>
            <person name="Teixiera M."/>
            <person name="Abouelleil A."/>
            <person name="Chapman S.B."/>
            <person name="Priest M."/>
            <person name="Young S.K."/>
            <person name="Wortman J."/>
            <person name="Nusbaum C."/>
            <person name="Birren B."/>
        </authorList>
    </citation>
    <scope>NUCLEOTIDE SEQUENCE [LARGE SCALE GENOMIC DNA]</scope>
    <source>
        <strain evidence="5 6">CBS 118157</strain>
    </source>
</reference>
<dbReference type="GO" id="GO:0000463">
    <property type="term" value="P:maturation of LSU-rRNA from tricistronic rRNA transcript (SSU-rRNA, 5.8S rRNA, LSU-rRNA)"/>
    <property type="evidence" value="ECO:0007669"/>
    <property type="project" value="TreeGrafter"/>
</dbReference>
<dbReference type="OrthoDB" id="72892at2759"/>
<dbReference type="STRING" id="348802.A0A0D2DCX7"/>
<dbReference type="SUPFAM" id="SSF48371">
    <property type="entry name" value="ARM repeat"/>
    <property type="match status" value="1"/>
</dbReference>
<feature type="domain" description="URB1 N-terminal" evidence="2">
    <location>
        <begin position="93"/>
        <end position="431"/>
    </location>
</feature>
<dbReference type="InterPro" id="IPR032436">
    <property type="entry name" value="URB1_C"/>
</dbReference>
<dbReference type="PANTHER" id="PTHR13500:SF0">
    <property type="entry name" value="NUCLEOLAR PRE-RIBOSOMAL-ASSOCIATED PROTEIN 1"/>
    <property type="match status" value="1"/>
</dbReference>
<gene>
    <name evidence="5" type="ORF">PV05_00391</name>
</gene>
<sequence>MAVVEERSRKRRKVEDGTLFHDSSFTSAAQLRNLLQLSQKTTSEIKTAIDRFSNFLSGISKEQQWEVKQRQLNILKTYCDEQFSSSHDQVDFPDLLTAWTNASQSNDEPVLAAVPAALTQFFRAVSGNLEFREFGLSLCHSLLKRDQLRLFDRGLSSPRTKDHLITSCLQLLTEVVSFDAGALASNVFGRRDLLYRRLDGILSQMHRGDEPRATAPVAALEFLVANLKYLDTASKSELISQGKTLHVAIRSLPNQRSNIIIESLLSLEMSVLFDQNLSKQLKIRCFNSGNLSALAKVYDVAQGGSEEDKNSHEAVRDALHHLLLQVCATTKGVLLPQTGWYPAGFSPEVLQVDDEMIDLGLDSPYYSDDYYDKVPIKNNTISTFIQTLHPEKDILQANLITSTFAAAPELVADYFTKKRKFLVPPSDDPIWRGQFAFLFSVVELPVPANCGWHDGLPDMPPPPLSVVIESILPRPLDRATITKCLHMKEDIMTMSAARLLTIALEKLDSVLKMFELAQTKSHLWAQACTRLINLFLERIPQLQDTITALQSLAKDQERVRTAVLECIATYYRVLPSLAAGSKFDIGPTLTLILRRLGSDALDDDKRDAFEEQLPHLLQISDVSPTTKWFHRSTADTLSLLAELLKYCVPRPGDLLTKQAIPVLKALLCGKGVLSTHTRSPEALLASLTSTKKWQPEDTTYQFLDNCMTRTMQRPVKYLDQLEQEQQAVSDSRPLSLLACCIADQWSFVVKKDEKKEAKNIAEWIAKLFSALDAAGENYRVITALEQKMMENPGHDDKSKAILEKAFEKQRKKPTTLPEPEGEEETAEKHVSSNLSNTKQPSLSSPSEEPTVDLDEIFPSPPRIPSSLSGLDRWTDPDFETEIQSGRLSNLLRCLISPDQEIRLQAFHTLQTVIHAVEQSTYPEKTQLYLLLGEASETIRSLTTFSSPDSPPPPSIIAELAAHMLPVVADPSSPYYRKTNEFLLTTPSWQPVTRILPYWVSNTFLSEPEADDTDLGGSGNQNAQAHEIERLLDLLVHSLRNEVDLDLFRRGHVFTRLFSYFLAPLCSKDARKKILDVVHRAVAGVKGGSDTLITRAGVREWLAVAAEVRDHSGHGSTAGHFDREIRRLVVVVRKEIEENCDREAVERWEADRPIFRAGNLQKHGSKAGEGTGGVQGQVNADSDAGMEED</sequence>
<organism evidence="5 6">
    <name type="scientific">Exophiala xenobiotica</name>
    <dbReference type="NCBI Taxonomy" id="348802"/>
    <lineage>
        <taxon>Eukaryota</taxon>
        <taxon>Fungi</taxon>
        <taxon>Dikarya</taxon>
        <taxon>Ascomycota</taxon>
        <taxon>Pezizomycotina</taxon>
        <taxon>Eurotiomycetes</taxon>
        <taxon>Chaetothyriomycetidae</taxon>
        <taxon>Chaetothyriales</taxon>
        <taxon>Herpotrichiellaceae</taxon>
        <taxon>Exophiala</taxon>
    </lineage>
</organism>
<dbReference type="RefSeq" id="XP_013320736.1">
    <property type="nucleotide sequence ID" value="XM_013465282.1"/>
</dbReference>
<protein>
    <submittedName>
        <fullName evidence="5">Uncharacterized protein</fullName>
    </submittedName>
</protein>
<evidence type="ECO:0000256" key="1">
    <source>
        <dbReference type="SAM" id="MobiDB-lite"/>
    </source>
</evidence>
<dbReference type="AlphaFoldDB" id="A0A0D2DCX7"/>
<dbReference type="GO" id="GO:0005730">
    <property type="term" value="C:nucleolus"/>
    <property type="evidence" value="ECO:0007669"/>
    <property type="project" value="TreeGrafter"/>
</dbReference>
<dbReference type="Proteomes" id="UP000054342">
    <property type="component" value="Unassembled WGS sequence"/>
</dbReference>